<dbReference type="InterPro" id="IPR008928">
    <property type="entry name" value="6-hairpin_glycosidase_sf"/>
</dbReference>
<dbReference type="InterPro" id="IPR049046">
    <property type="entry name" value="Beta-AFase-like_GH127_middle"/>
</dbReference>
<evidence type="ECO:0000259" key="1">
    <source>
        <dbReference type="Pfam" id="PF07944"/>
    </source>
</evidence>
<dbReference type="Pfam" id="PF07944">
    <property type="entry name" value="Beta-AFase-like_GH127_cat"/>
    <property type="match status" value="1"/>
</dbReference>
<dbReference type="RefSeq" id="WP_037286231.1">
    <property type="nucleotide sequence ID" value="NZ_JEOB01000002.1"/>
</dbReference>
<evidence type="ECO:0000313" key="3">
    <source>
        <dbReference type="EMBL" id="EXM39530.1"/>
    </source>
</evidence>
<dbReference type="InterPro" id="IPR012878">
    <property type="entry name" value="Beta-AFase-like_GH127_cat"/>
</dbReference>
<gene>
    <name evidence="3" type="ORF">RASY3_06540</name>
</gene>
<protein>
    <recommendedName>
        <fullName evidence="5">Acetyl-CoA carboxylase</fullName>
    </recommendedName>
</protein>
<dbReference type="PATRIC" id="fig|1341156.4.peg.1726"/>
<accession>A0A011WRD1</accession>
<dbReference type="Pfam" id="PF20736">
    <property type="entry name" value="Glyco_hydro127M"/>
    <property type="match status" value="1"/>
</dbReference>
<dbReference type="OrthoDB" id="9757939at2"/>
<dbReference type="Gene3D" id="1.50.10.20">
    <property type="match status" value="1"/>
</dbReference>
<evidence type="ECO:0008006" key="5">
    <source>
        <dbReference type="Google" id="ProtNLM"/>
    </source>
</evidence>
<evidence type="ECO:0000313" key="4">
    <source>
        <dbReference type="Proteomes" id="UP000021369"/>
    </source>
</evidence>
<name>A0A011WRD1_RUMAL</name>
<dbReference type="GO" id="GO:0005975">
    <property type="term" value="P:carbohydrate metabolic process"/>
    <property type="evidence" value="ECO:0007669"/>
    <property type="project" value="InterPro"/>
</dbReference>
<organism evidence="3 4">
    <name type="scientific">Ruminococcus albus SY3</name>
    <dbReference type="NCBI Taxonomy" id="1341156"/>
    <lineage>
        <taxon>Bacteria</taxon>
        <taxon>Bacillati</taxon>
        <taxon>Bacillota</taxon>
        <taxon>Clostridia</taxon>
        <taxon>Eubacteriales</taxon>
        <taxon>Oscillospiraceae</taxon>
        <taxon>Ruminococcus</taxon>
    </lineage>
</organism>
<comment type="caution">
    <text evidence="3">The sequence shown here is derived from an EMBL/GenBank/DDBJ whole genome shotgun (WGS) entry which is preliminary data.</text>
</comment>
<keyword evidence="4" id="KW-1185">Reference proteome</keyword>
<dbReference type="AlphaFoldDB" id="A0A011WRD1"/>
<proteinExistence type="predicted"/>
<sequence>MLKAPNLADCRVTGGIFRERMELNRKYLKELEPMCLLQNFYLEAGMILPDMQVINEPEKANLHWGWESPACQLRGHFLGHWMSAAAMLSASDGDSELKEKLSKIVDELERCQIRNGGKWVGSIPEKYFKFMESEDYIWSPQYTMHKTLMGLVDAYRYAGIEKALKIADALADWYIEWAESIEKSAPFTIFKGEQGGMLEEWCILFELTHDPKYQKLMDIYRENALYHKLEQHRDALTDDHANASIPLSHGAARMYDITGEERWKIISEEFWEQAVTKRGMFATSGANSGEFWIPEHSHGSYISDTDQEFCTVYNMVRLADFLYRRTGDTVYADYIERALYNGFLAQQNMHSGTPAYFLPLASGSRKKWGSKRHDFWCCHGTMVQAQTLYPRLIWYTEGNTVTVAQYIPSEVKLNIGSKEVRLSQCTELKNLNNQVFFDEDEGGEKSRWSLRFDIGCDEATEFTLKLRMPWWLKGTPQVMVDGEPIRADIAENYLYITKFWQNSTIQLLLTPELTAEPLPDMPEVAALMDGPIVLAGMTDKDIGLHGDIYAPESFLHRRTTHEYKTYVWKQNTYITRHQPVNIEFKPLYEVTDEVYTVYFSKKK</sequence>
<dbReference type="PANTHER" id="PTHR31151">
    <property type="entry name" value="PROLINE-TRNA LIGASE (DUF1680)"/>
    <property type="match status" value="1"/>
</dbReference>
<dbReference type="EMBL" id="JEOB01000002">
    <property type="protein sequence ID" value="EXM39530.1"/>
    <property type="molecule type" value="Genomic_DNA"/>
</dbReference>
<dbReference type="SUPFAM" id="SSF48208">
    <property type="entry name" value="Six-hairpin glycosidases"/>
    <property type="match status" value="1"/>
</dbReference>
<evidence type="ECO:0000259" key="2">
    <source>
        <dbReference type="Pfam" id="PF20736"/>
    </source>
</evidence>
<dbReference type="PANTHER" id="PTHR31151:SF0">
    <property type="entry name" value="PROLINE-TRNA LIGASE (DUF1680)"/>
    <property type="match status" value="1"/>
</dbReference>
<feature type="domain" description="Non-reducing end beta-L-arabinofuranosidase-like GH127 middle" evidence="2">
    <location>
        <begin position="400"/>
        <end position="503"/>
    </location>
</feature>
<feature type="domain" description="Non-reducing end beta-L-arabinofuranosidase-like GH127 catalytic" evidence="1">
    <location>
        <begin position="11"/>
        <end position="387"/>
    </location>
</feature>
<dbReference type="Proteomes" id="UP000021369">
    <property type="component" value="Unassembled WGS sequence"/>
</dbReference>
<reference evidence="3 4" key="1">
    <citation type="submission" date="2013-06" db="EMBL/GenBank/DDBJ databases">
        <title>Rumen cellulosomics: divergent fiber-degrading strategies revealed by comparative genome-wide analysis of six Ruminococcal strains.</title>
        <authorList>
            <person name="Dassa B."/>
            <person name="Borovok I."/>
            <person name="Lamed R."/>
            <person name="Flint H."/>
            <person name="Yeoman C.J."/>
            <person name="White B."/>
            <person name="Bayer E.A."/>
        </authorList>
    </citation>
    <scope>NUCLEOTIDE SEQUENCE [LARGE SCALE GENOMIC DNA]</scope>
    <source>
        <strain evidence="3 4">SY3</strain>
    </source>
</reference>